<dbReference type="InterPro" id="IPR010971">
    <property type="entry name" value="UbiH/COQ6"/>
</dbReference>
<comment type="pathway">
    <text evidence="2">Cofactor biosynthesis; ubiquinone biosynthesis.</text>
</comment>
<dbReference type="InterPro" id="IPR002938">
    <property type="entry name" value="FAD-bd"/>
</dbReference>
<evidence type="ECO:0000256" key="4">
    <source>
        <dbReference type="ARBA" id="ARBA00022630"/>
    </source>
</evidence>
<feature type="domain" description="FAD-binding" evidence="8">
    <location>
        <begin position="5"/>
        <end position="319"/>
    </location>
</feature>
<evidence type="ECO:0000313" key="9">
    <source>
        <dbReference type="EMBL" id="MEM0515426.1"/>
    </source>
</evidence>
<accession>A0ABU9MX67</accession>
<dbReference type="PANTHER" id="PTHR43876">
    <property type="entry name" value="UBIQUINONE BIOSYNTHESIS MONOOXYGENASE COQ6, MITOCHONDRIAL"/>
    <property type="match status" value="1"/>
</dbReference>
<evidence type="ECO:0000256" key="7">
    <source>
        <dbReference type="ARBA" id="ARBA00023033"/>
    </source>
</evidence>
<dbReference type="InterPro" id="IPR051205">
    <property type="entry name" value="UbiH/COQ6_monooxygenase"/>
</dbReference>
<keyword evidence="7" id="KW-0503">Monooxygenase</keyword>
<dbReference type="RefSeq" id="WP_342678044.1">
    <property type="nucleotide sequence ID" value="NZ_JBCGCU010000007.1"/>
</dbReference>
<evidence type="ECO:0000256" key="5">
    <source>
        <dbReference type="ARBA" id="ARBA00022827"/>
    </source>
</evidence>
<proteinExistence type="inferred from homology"/>
<dbReference type="PRINTS" id="PR00420">
    <property type="entry name" value="RNGMNOXGNASE"/>
</dbReference>
<keyword evidence="6" id="KW-0560">Oxidoreductase</keyword>
<dbReference type="Pfam" id="PF01494">
    <property type="entry name" value="FAD_binding_3"/>
    <property type="match status" value="1"/>
</dbReference>
<keyword evidence="10" id="KW-1185">Reference proteome</keyword>
<evidence type="ECO:0000256" key="3">
    <source>
        <dbReference type="ARBA" id="ARBA00005349"/>
    </source>
</evidence>
<organism evidence="9 10">
    <name type="scientific">Pseudoalteromonas qingdaonensis</name>
    <dbReference type="NCBI Taxonomy" id="3131913"/>
    <lineage>
        <taxon>Bacteria</taxon>
        <taxon>Pseudomonadati</taxon>
        <taxon>Pseudomonadota</taxon>
        <taxon>Gammaproteobacteria</taxon>
        <taxon>Alteromonadales</taxon>
        <taxon>Pseudoalteromonadaceae</taxon>
        <taxon>Pseudoalteromonas</taxon>
    </lineage>
</organism>
<gene>
    <name evidence="9" type="ORF">WCN91_08255</name>
</gene>
<comment type="cofactor">
    <cofactor evidence="1">
        <name>FAD</name>
        <dbReference type="ChEBI" id="CHEBI:57692"/>
    </cofactor>
</comment>
<dbReference type="PROSITE" id="PS51257">
    <property type="entry name" value="PROKAR_LIPOPROTEIN"/>
    <property type="match status" value="1"/>
</dbReference>
<dbReference type="InterPro" id="IPR036188">
    <property type="entry name" value="FAD/NAD-bd_sf"/>
</dbReference>
<dbReference type="Proteomes" id="UP001447008">
    <property type="component" value="Unassembled WGS sequence"/>
</dbReference>
<evidence type="ECO:0000256" key="1">
    <source>
        <dbReference type="ARBA" id="ARBA00001974"/>
    </source>
</evidence>
<evidence type="ECO:0000256" key="2">
    <source>
        <dbReference type="ARBA" id="ARBA00004749"/>
    </source>
</evidence>
<keyword evidence="4" id="KW-0285">Flavoprotein</keyword>
<dbReference type="Gene3D" id="3.50.50.60">
    <property type="entry name" value="FAD/NAD(P)-binding domain"/>
    <property type="match status" value="2"/>
</dbReference>
<evidence type="ECO:0000259" key="8">
    <source>
        <dbReference type="Pfam" id="PF01494"/>
    </source>
</evidence>
<keyword evidence="5" id="KW-0274">FAD</keyword>
<evidence type="ECO:0000313" key="10">
    <source>
        <dbReference type="Proteomes" id="UP001447008"/>
    </source>
</evidence>
<dbReference type="EMBL" id="JBCGCU010000007">
    <property type="protein sequence ID" value="MEM0515426.1"/>
    <property type="molecule type" value="Genomic_DNA"/>
</dbReference>
<dbReference type="SUPFAM" id="SSF51905">
    <property type="entry name" value="FAD/NAD(P)-binding domain"/>
    <property type="match status" value="1"/>
</dbReference>
<name>A0ABU9MX67_9GAMM</name>
<protein>
    <submittedName>
        <fullName evidence="9">FAD-dependent oxidoreductase</fullName>
    </submittedName>
</protein>
<reference evidence="9 10" key="1">
    <citation type="submission" date="2024-03" db="EMBL/GenBank/DDBJ databases">
        <title>Pseudoalteromonas qingdaonensis sp. nov., isolated from the intestines of marine benthic organisms.</title>
        <authorList>
            <person name="Lin X."/>
            <person name="Fang S."/>
            <person name="Hu X."/>
        </authorList>
    </citation>
    <scope>NUCLEOTIDE SEQUENCE [LARGE SCALE GENOMIC DNA]</scope>
    <source>
        <strain evidence="9 10">YIC-827</strain>
    </source>
</reference>
<comment type="similarity">
    <text evidence="3">Belongs to the UbiH/COQ6 family.</text>
</comment>
<evidence type="ECO:0000256" key="6">
    <source>
        <dbReference type="ARBA" id="ARBA00023002"/>
    </source>
</evidence>
<comment type="caution">
    <text evidence="9">The sequence shown here is derived from an EMBL/GenBank/DDBJ whole genome shotgun (WGS) entry which is preliminary data.</text>
</comment>
<dbReference type="PANTHER" id="PTHR43876:SF10">
    <property type="entry name" value="3-DEMETHOXYUBIQUINOL 3-HYDROXYLASE"/>
    <property type="match status" value="1"/>
</dbReference>
<dbReference type="NCBIfam" id="TIGR01988">
    <property type="entry name" value="Ubi-OHases"/>
    <property type="match status" value="1"/>
</dbReference>
<sequence length="387" mass="42624">MSVKQVLIVGGGMVGAACAIKLAKQGMQVCVIEQQVIDPQAVLQSEQVDIRVSAINRFSEQLLDELGAMPALRQNRIAPYTQLEAYEDKPEQLLFDCQELGASHLGHLVENKLLQAALWAQFEQYDIKVCSPEGPALQLLQTSQGATLIYEHEQFECDLIIAADGGRSRIRQLAGIGVTGWQYQQHCMGILIKLDAPQQTKTWQQFKPSGPIAFLPMQYPYANLIWYDEGAKLKQLQQLDKAALKKQIEAHFFTLPGDFEIETAAVFPLARQHANTYIGRRVTLIGDAAHTINPLAGQGVNLGFKDVDALAKALADTSANLAGALVHYQRTRRTDNLLMMSMMDACYFGFSNSLSPLKHLRNLALTAANKAGPIKKQVLKHAMGGIT</sequence>